<name>A0A2P2PTD9_RHIMU</name>
<reference evidence="1" key="1">
    <citation type="submission" date="2018-02" db="EMBL/GenBank/DDBJ databases">
        <title>Rhizophora mucronata_Transcriptome.</title>
        <authorList>
            <person name="Meera S.P."/>
            <person name="Sreeshan A."/>
            <person name="Augustine A."/>
        </authorList>
    </citation>
    <scope>NUCLEOTIDE SEQUENCE</scope>
    <source>
        <tissue evidence="1">Leaf</tissue>
    </source>
</reference>
<sequence>MAYSIMPGNTISNPTGLSCLASAAAHWFFSTKLRA</sequence>
<dbReference type="EMBL" id="GGEC01077530">
    <property type="protein sequence ID" value="MBX58014.1"/>
    <property type="molecule type" value="Transcribed_RNA"/>
</dbReference>
<protein>
    <submittedName>
        <fullName evidence="1">Uncharacterized protein</fullName>
    </submittedName>
</protein>
<accession>A0A2P2PTD9</accession>
<organism evidence="1">
    <name type="scientific">Rhizophora mucronata</name>
    <name type="common">Asiatic mangrove</name>
    <dbReference type="NCBI Taxonomy" id="61149"/>
    <lineage>
        <taxon>Eukaryota</taxon>
        <taxon>Viridiplantae</taxon>
        <taxon>Streptophyta</taxon>
        <taxon>Embryophyta</taxon>
        <taxon>Tracheophyta</taxon>
        <taxon>Spermatophyta</taxon>
        <taxon>Magnoliopsida</taxon>
        <taxon>eudicotyledons</taxon>
        <taxon>Gunneridae</taxon>
        <taxon>Pentapetalae</taxon>
        <taxon>rosids</taxon>
        <taxon>fabids</taxon>
        <taxon>Malpighiales</taxon>
        <taxon>Rhizophoraceae</taxon>
        <taxon>Rhizophora</taxon>
    </lineage>
</organism>
<dbReference type="AlphaFoldDB" id="A0A2P2PTD9"/>
<proteinExistence type="predicted"/>
<evidence type="ECO:0000313" key="1">
    <source>
        <dbReference type="EMBL" id="MBX58014.1"/>
    </source>
</evidence>